<dbReference type="AlphaFoldDB" id="A0A382CAD5"/>
<dbReference type="PANTHER" id="PTHR12534">
    <property type="entry name" value="30S RIBOSOMAL PROTEIN S2 PROKARYOTIC AND ORGANELLAR"/>
    <property type="match status" value="1"/>
</dbReference>
<evidence type="ECO:0000256" key="1">
    <source>
        <dbReference type="ARBA" id="ARBA00006242"/>
    </source>
</evidence>
<evidence type="ECO:0000256" key="3">
    <source>
        <dbReference type="ARBA" id="ARBA00023274"/>
    </source>
</evidence>
<reference evidence="5" key="1">
    <citation type="submission" date="2018-05" db="EMBL/GenBank/DDBJ databases">
        <authorList>
            <person name="Lanie J.A."/>
            <person name="Ng W.-L."/>
            <person name="Kazmierczak K.M."/>
            <person name="Andrzejewski T.M."/>
            <person name="Davidsen T.M."/>
            <person name="Wayne K.J."/>
            <person name="Tettelin H."/>
            <person name="Glass J.I."/>
            <person name="Rusch D."/>
            <person name="Podicherti R."/>
            <person name="Tsui H.-C.T."/>
            <person name="Winkler M.E."/>
        </authorList>
    </citation>
    <scope>NUCLEOTIDE SEQUENCE</scope>
</reference>
<dbReference type="FunFam" id="1.10.287.610:FF:000001">
    <property type="entry name" value="30S ribosomal protein S2"/>
    <property type="match status" value="1"/>
</dbReference>
<dbReference type="NCBIfam" id="TIGR01011">
    <property type="entry name" value="rpsB_bact"/>
    <property type="match status" value="1"/>
</dbReference>
<sequence length="274" mass="30483">MSELTMRQMLEAGVHFGHQTRCWSPKMGPYIFGSRNKIHIIDLEKALPLFREAMNFLGSIAAGKGTILFVGTKRQASKLVREQALRCRCPYVDHRWLGGMLTNFKTVKNSISRLVELDEMQESGAIARLTKKEGLTLDRERNKLDRSLSGIRDMKSLPDCVFIIDVNHEKIAVAEARKLGIPVVGIVDTNSSPELIDYPIPGNDDAIRAIRLYLTNVADAILEARSVLTEVIEGDADDYIEVSDPIENDKPLVQSDTVPDAESETSPAEESGEM</sequence>
<dbReference type="InterPro" id="IPR005706">
    <property type="entry name" value="Ribosomal_uS2_bac/mit/plastid"/>
</dbReference>
<keyword evidence="3" id="KW-0687">Ribonucleoprotein</keyword>
<protein>
    <recommendedName>
        <fullName evidence="6">30S ribosomal protein S2</fullName>
    </recommendedName>
</protein>
<dbReference type="PRINTS" id="PR00395">
    <property type="entry name" value="RIBOSOMALS2"/>
</dbReference>
<dbReference type="GO" id="GO:0022627">
    <property type="term" value="C:cytosolic small ribosomal subunit"/>
    <property type="evidence" value="ECO:0007669"/>
    <property type="project" value="TreeGrafter"/>
</dbReference>
<dbReference type="CDD" id="cd01425">
    <property type="entry name" value="RPS2"/>
    <property type="match status" value="1"/>
</dbReference>
<keyword evidence="2" id="KW-0689">Ribosomal protein</keyword>
<evidence type="ECO:0000256" key="2">
    <source>
        <dbReference type="ARBA" id="ARBA00022980"/>
    </source>
</evidence>
<dbReference type="PANTHER" id="PTHR12534:SF0">
    <property type="entry name" value="SMALL RIBOSOMAL SUBUNIT PROTEIN US2M"/>
    <property type="match status" value="1"/>
</dbReference>
<dbReference type="EMBL" id="UINC01033245">
    <property type="protein sequence ID" value="SVB22213.1"/>
    <property type="molecule type" value="Genomic_DNA"/>
</dbReference>
<dbReference type="GO" id="GO:0006412">
    <property type="term" value="P:translation"/>
    <property type="evidence" value="ECO:0007669"/>
    <property type="project" value="InterPro"/>
</dbReference>
<evidence type="ECO:0000313" key="5">
    <source>
        <dbReference type="EMBL" id="SVB22213.1"/>
    </source>
</evidence>
<accession>A0A382CAD5</accession>
<dbReference type="PROSITE" id="PS00962">
    <property type="entry name" value="RIBOSOMAL_S2_1"/>
    <property type="match status" value="1"/>
</dbReference>
<dbReference type="Pfam" id="PF00318">
    <property type="entry name" value="Ribosomal_S2"/>
    <property type="match status" value="1"/>
</dbReference>
<dbReference type="HAMAP" id="MF_00291_B">
    <property type="entry name" value="Ribosomal_uS2_B"/>
    <property type="match status" value="1"/>
</dbReference>
<evidence type="ECO:0000256" key="4">
    <source>
        <dbReference type="SAM" id="MobiDB-lite"/>
    </source>
</evidence>
<proteinExistence type="inferred from homology"/>
<dbReference type="PROSITE" id="PS00963">
    <property type="entry name" value="RIBOSOMAL_S2_2"/>
    <property type="match status" value="1"/>
</dbReference>
<dbReference type="InterPro" id="IPR018130">
    <property type="entry name" value="Ribosomal_uS2_CS"/>
</dbReference>
<dbReference type="Gene3D" id="1.10.287.610">
    <property type="entry name" value="Helix hairpin bin"/>
    <property type="match status" value="1"/>
</dbReference>
<feature type="region of interest" description="Disordered" evidence="4">
    <location>
        <begin position="242"/>
        <end position="274"/>
    </location>
</feature>
<dbReference type="InterPro" id="IPR023591">
    <property type="entry name" value="Ribosomal_uS2_flav_dom_sf"/>
</dbReference>
<gene>
    <name evidence="5" type="ORF">METZ01_LOCUS175067</name>
</gene>
<comment type="similarity">
    <text evidence="1">Belongs to the universal ribosomal protein uS2 family.</text>
</comment>
<dbReference type="SUPFAM" id="SSF52313">
    <property type="entry name" value="Ribosomal protein S2"/>
    <property type="match status" value="1"/>
</dbReference>
<dbReference type="InterPro" id="IPR001865">
    <property type="entry name" value="Ribosomal_uS2"/>
</dbReference>
<dbReference type="Gene3D" id="3.40.50.10490">
    <property type="entry name" value="Glucose-6-phosphate isomerase like protein, domain 1"/>
    <property type="match status" value="1"/>
</dbReference>
<evidence type="ECO:0008006" key="6">
    <source>
        <dbReference type="Google" id="ProtNLM"/>
    </source>
</evidence>
<feature type="non-terminal residue" evidence="5">
    <location>
        <position position="274"/>
    </location>
</feature>
<dbReference type="GO" id="GO:0003735">
    <property type="term" value="F:structural constituent of ribosome"/>
    <property type="evidence" value="ECO:0007669"/>
    <property type="project" value="InterPro"/>
</dbReference>
<organism evidence="5">
    <name type="scientific">marine metagenome</name>
    <dbReference type="NCBI Taxonomy" id="408172"/>
    <lineage>
        <taxon>unclassified sequences</taxon>
        <taxon>metagenomes</taxon>
        <taxon>ecological metagenomes</taxon>
    </lineage>
</organism>
<name>A0A382CAD5_9ZZZZ</name>